<comment type="caution">
    <text evidence="6">The sequence shown here is derived from an EMBL/GenBank/DDBJ whole genome shotgun (WGS) entry which is preliminary data.</text>
</comment>
<dbReference type="InterPro" id="IPR021136">
    <property type="entry name" value="Flagellar_hook_control-like_C"/>
</dbReference>
<keyword evidence="3" id="KW-1005">Bacterial flagellum biogenesis</keyword>
<keyword evidence="6" id="KW-0282">Flagellum</keyword>
<dbReference type="PANTHER" id="PTHR37533:SF2">
    <property type="entry name" value="FLAGELLAR HOOK-LENGTH CONTROL PROTEIN"/>
    <property type="match status" value="1"/>
</dbReference>
<dbReference type="InterPro" id="IPR038610">
    <property type="entry name" value="FliK-like_C_sf"/>
</dbReference>
<keyword evidence="6" id="KW-0969">Cilium</keyword>
<feature type="region of interest" description="Disordered" evidence="4">
    <location>
        <begin position="104"/>
        <end position="160"/>
    </location>
</feature>
<evidence type="ECO:0000256" key="1">
    <source>
        <dbReference type="ARBA" id="ARBA00003944"/>
    </source>
</evidence>
<evidence type="ECO:0000259" key="5">
    <source>
        <dbReference type="Pfam" id="PF02120"/>
    </source>
</evidence>
<dbReference type="PRINTS" id="PR01007">
    <property type="entry name" value="FLGHOOKFLIK"/>
</dbReference>
<comment type="function">
    <text evidence="1">Controls the length of the flagellar hook.</text>
</comment>
<keyword evidence="6" id="KW-0966">Cell projection</keyword>
<gene>
    <name evidence="6" type="ORF">EU508_10430</name>
</gene>
<dbReference type="GO" id="GO:0044780">
    <property type="term" value="P:bacterial-type flagellum assembly"/>
    <property type="evidence" value="ECO:0007669"/>
    <property type="project" value="InterPro"/>
</dbReference>
<feature type="compositionally biased region" description="Basic and acidic residues" evidence="4">
    <location>
        <begin position="56"/>
        <end position="73"/>
    </location>
</feature>
<feature type="compositionally biased region" description="Polar residues" evidence="4">
    <location>
        <begin position="126"/>
        <end position="138"/>
    </location>
</feature>
<feature type="region of interest" description="Disordered" evidence="4">
    <location>
        <begin position="223"/>
        <end position="243"/>
    </location>
</feature>
<protein>
    <submittedName>
        <fullName evidence="6">Flagellar hook-length control protein FliK</fullName>
    </submittedName>
</protein>
<dbReference type="InterPro" id="IPR001635">
    <property type="entry name" value="Flag_hook_Flik"/>
</dbReference>
<reference evidence="6 7" key="1">
    <citation type="submission" date="2019-01" db="EMBL/GenBank/DDBJ databases">
        <title>Genome sequences of marine Pseudoalteromonas species.</title>
        <authorList>
            <person name="Boraston A.B."/>
            <person name="Hehemann J.-H."/>
            <person name="Vickers C.J."/>
            <person name="Salama-Alber O."/>
            <person name="Abe K."/>
            <person name="Hettle A.J."/>
        </authorList>
    </citation>
    <scope>NUCLEOTIDE SEQUENCE [LARGE SCALE GENOMIC DNA]</scope>
    <source>
        <strain evidence="6 7">PS42</strain>
    </source>
</reference>
<feature type="compositionally biased region" description="Polar residues" evidence="4">
    <location>
        <begin position="605"/>
        <end position="614"/>
    </location>
</feature>
<dbReference type="EMBL" id="SEUK01000049">
    <property type="protein sequence ID" value="KAA1160288.1"/>
    <property type="molecule type" value="Genomic_DNA"/>
</dbReference>
<evidence type="ECO:0000256" key="2">
    <source>
        <dbReference type="ARBA" id="ARBA00009149"/>
    </source>
</evidence>
<dbReference type="CDD" id="cd17470">
    <property type="entry name" value="T3SS_Flik_C"/>
    <property type="match status" value="1"/>
</dbReference>
<dbReference type="GO" id="GO:0009424">
    <property type="term" value="C:bacterial-type flagellum hook"/>
    <property type="evidence" value="ECO:0007669"/>
    <property type="project" value="InterPro"/>
</dbReference>
<feature type="region of interest" description="Disordered" evidence="4">
    <location>
        <begin position="582"/>
        <end position="639"/>
    </location>
</feature>
<evidence type="ECO:0000313" key="6">
    <source>
        <dbReference type="EMBL" id="KAA1160288.1"/>
    </source>
</evidence>
<feature type="compositionally biased region" description="Polar residues" evidence="4">
    <location>
        <begin position="622"/>
        <end position="639"/>
    </location>
</feature>
<sequence length="639" mass="69762">MNDISSLVASEQDSYLASKDNRLAKDKESNDTEFLNQLHSAHNSIEAASKRSSSGDAKDLIRAAEPKQAKTDIVENEQENQDNTNLSGDSMLAQINSAQAIDISVKKHSEQSSDTIDTDLDKTKSADNIISSASQNIGQKAAEQKSTESQATDKGTSDAAALNKSNINKGFAAEKLDEQLNPVVDKNEHDKEGPIIDKPGVAKRVAADESQIKPALVDNKQTPKSEITNTQRVSNVDSQSSNSAAVKTLLSKDDSAIKLDKILSSLTPEQREQLITQSQTVNKSTNNDNIEALKQMLNAFVTENNKPQALVPKQSFNAEISALTTTEKQALLSQLTTYIKTEQPQGAQLTYLKEAVSVLETSINLEQPNNKITTFVAGETPNTVYNPQKQSVKSTINENSIPPDQLAEADDDLIKQLDTIQKDGSKINNAEQLTPRSMQLFTQITGALDTLQRGGLSNYDTLGYEQAILDTQVLQSQQLQSTAQGKQMSIDPGVMQAVNIIKSDAAKLLQERVSSMLSINNKEAEIRLDPPEMGSMQIRIRSDAEQAQINFVVQNQQAKEALEQSLPRLREMLAQQGIELGDSSISYGDSKNETTEQNDDDSKNGLVNKNTINEENADSGEAQLQSSRQQTSSAIDYYA</sequence>
<feature type="region of interest" description="Disordered" evidence="4">
    <location>
        <begin position="40"/>
        <end position="89"/>
    </location>
</feature>
<name>A0AB73BGW6_9GAMM</name>
<dbReference type="RefSeq" id="WP_149614371.1">
    <property type="nucleotide sequence ID" value="NZ_SEUK01000049.1"/>
</dbReference>
<dbReference type="Gene3D" id="3.30.750.140">
    <property type="match status" value="1"/>
</dbReference>
<evidence type="ECO:0000256" key="3">
    <source>
        <dbReference type="ARBA" id="ARBA00022795"/>
    </source>
</evidence>
<feature type="domain" description="Flagellar hook-length control protein-like C-terminal" evidence="5">
    <location>
        <begin position="511"/>
        <end position="592"/>
    </location>
</feature>
<dbReference type="AlphaFoldDB" id="A0AB73BGW6"/>
<evidence type="ECO:0000313" key="7">
    <source>
        <dbReference type="Proteomes" id="UP000324162"/>
    </source>
</evidence>
<dbReference type="Proteomes" id="UP000324162">
    <property type="component" value="Unassembled WGS sequence"/>
</dbReference>
<comment type="similarity">
    <text evidence="2">Belongs to the FliK family.</text>
</comment>
<organism evidence="6 7">
    <name type="scientific">Pseudoalteromonas fuliginea</name>
    <dbReference type="NCBI Taxonomy" id="1872678"/>
    <lineage>
        <taxon>Bacteria</taxon>
        <taxon>Pseudomonadati</taxon>
        <taxon>Pseudomonadota</taxon>
        <taxon>Gammaproteobacteria</taxon>
        <taxon>Alteromonadales</taxon>
        <taxon>Pseudoalteromonadaceae</taxon>
        <taxon>Pseudoalteromonas</taxon>
    </lineage>
</organism>
<accession>A0AB73BGW6</accession>
<evidence type="ECO:0000256" key="4">
    <source>
        <dbReference type="SAM" id="MobiDB-lite"/>
    </source>
</evidence>
<dbReference type="Pfam" id="PF02120">
    <property type="entry name" value="Flg_hook"/>
    <property type="match status" value="1"/>
</dbReference>
<proteinExistence type="inferred from homology"/>
<dbReference type="PANTHER" id="PTHR37533">
    <property type="entry name" value="FLAGELLAR HOOK-LENGTH CONTROL PROTEIN"/>
    <property type="match status" value="1"/>
</dbReference>
<dbReference type="InterPro" id="IPR052563">
    <property type="entry name" value="FliK"/>
</dbReference>